<feature type="region of interest" description="Disordered" evidence="9">
    <location>
        <begin position="353"/>
        <end position="433"/>
    </location>
</feature>
<dbReference type="InterPro" id="IPR016161">
    <property type="entry name" value="Ald_DH/histidinol_DH"/>
</dbReference>
<organism evidence="11 12">
    <name type="scientific">Favolaschia claudopus</name>
    <dbReference type="NCBI Taxonomy" id="2862362"/>
    <lineage>
        <taxon>Eukaryota</taxon>
        <taxon>Fungi</taxon>
        <taxon>Dikarya</taxon>
        <taxon>Basidiomycota</taxon>
        <taxon>Agaricomycotina</taxon>
        <taxon>Agaricomycetes</taxon>
        <taxon>Agaricomycetidae</taxon>
        <taxon>Agaricales</taxon>
        <taxon>Marasmiineae</taxon>
        <taxon>Mycenaceae</taxon>
        <taxon>Favolaschia</taxon>
    </lineage>
</organism>
<feature type="domain" description="Aldehyde dehydrogenase" evidence="10">
    <location>
        <begin position="497"/>
        <end position="948"/>
    </location>
</feature>
<keyword evidence="3 8" id="KW-0560">Oxidoreductase</keyword>
<dbReference type="SUPFAM" id="SSF53720">
    <property type="entry name" value="ALDH-like"/>
    <property type="match status" value="1"/>
</dbReference>
<dbReference type="AlphaFoldDB" id="A0AAW0A5C1"/>
<dbReference type="Pfam" id="PF24796">
    <property type="entry name" value="WDR55"/>
    <property type="match status" value="1"/>
</dbReference>
<dbReference type="InterPro" id="IPR001680">
    <property type="entry name" value="WD40_rpt"/>
</dbReference>
<keyword evidence="4" id="KW-0520">NAD</keyword>
<dbReference type="PROSITE" id="PS00687">
    <property type="entry name" value="ALDEHYDE_DEHYDR_GLU"/>
    <property type="match status" value="1"/>
</dbReference>
<feature type="compositionally biased region" description="Acidic residues" evidence="9">
    <location>
        <begin position="403"/>
        <end position="412"/>
    </location>
</feature>
<evidence type="ECO:0000256" key="2">
    <source>
        <dbReference type="ARBA" id="ARBA00011881"/>
    </source>
</evidence>
<dbReference type="InterPro" id="IPR015943">
    <property type="entry name" value="WD40/YVTN_repeat-like_dom_sf"/>
</dbReference>
<dbReference type="InterPro" id="IPR044638">
    <property type="entry name" value="ALDH7A1-like"/>
</dbReference>
<feature type="active site" evidence="7">
    <location>
        <position position="732"/>
    </location>
</feature>
<feature type="region of interest" description="Disordered" evidence="9">
    <location>
        <begin position="289"/>
        <end position="332"/>
    </location>
</feature>
<accession>A0AAW0A5C1</accession>
<evidence type="ECO:0000256" key="1">
    <source>
        <dbReference type="ARBA" id="ARBA00009986"/>
    </source>
</evidence>
<dbReference type="Proteomes" id="UP001362999">
    <property type="component" value="Unassembled WGS sequence"/>
</dbReference>
<dbReference type="Pfam" id="PF00171">
    <property type="entry name" value="Aldedh"/>
    <property type="match status" value="1"/>
</dbReference>
<keyword evidence="12" id="KW-1185">Reference proteome</keyword>
<feature type="compositionally biased region" description="Acidic residues" evidence="9">
    <location>
        <begin position="316"/>
        <end position="327"/>
    </location>
</feature>
<dbReference type="PANTHER" id="PTHR43521:SF1">
    <property type="entry name" value="ALPHA-AMINOADIPIC SEMIALDEHYDE DEHYDROGENASE"/>
    <property type="match status" value="1"/>
</dbReference>
<feature type="compositionally biased region" description="Acidic residues" evidence="9">
    <location>
        <begin position="295"/>
        <end position="306"/>
    </location>
</feature>
<dbReference type="Gene3D" id="3.40.309.10">
    <property type="entry name" value="Aldehyde Dehydrogenase, Chain A, domain 2"/>
    <property type="match status" value="1"/>
</dbReference>
<protein>
    <recommendedName>
        <fullName evidence="5">aldehyde dehydrogenase (NAD(+))</fullName>
        <ecNumber evidence="5">1.2.1.3</ecNumber>
    </recommendedName>
</protein>
<dbReference type="InterPro" id="IPR029510">
    <property type="entry name" value="Ald_DH_CS_GLU"/>
</dbReference>
<dbReference type="Gene3D" id="2.130.10.10">
    <property type="entry name" value="YVTN repeat-like/Quinoprotein amine dehydrogenase"/>
    <property type="match status" value="2"/>
</dbReference>
<dbReference type="Gene3D" id="3.40.605.10">
    <property type="entry name" value="Aldehyde Dehydrogenase, Chain A, domain 1"/>
    <property type="match status" value="1"/>
</dbReference>
<evidence type="ECO:0000256" key="3">
    <source>
        <dbReference type="ARBA" id="ARBA00023002"/>
    </source>
</evidence>
<proteinExistence type="inferred from homology"/>
<evidence type="ECO:0000256" key="4">
    <source>
        <dbReference type="ARBA" id="ARBA00023027"/>
    </source>
</evidence>
<dbReference type="InterPro" id="IPR016162">
    <property type="entry name" value="Ald_DH_N"/>
</dbReference>
<dbReference type="EC" id="1.2.1.3" evidence="5"/>
<comment type="caution">
    <text evidence="11">The sequence shown here is derived from an EMBL/GenBank/DDBJ whole genome shotgun (WGS) entry which is preliminary data.</text>
</comment>
<name>A0AAW0A5C1_9AGAR</name>
<evidence type="ECO:0000256" key="7">
    <source>
        <dbReference type="PROSITE-ProRule" id="PRU10007"/>
    </source>
</evidence>
<comment type="subunit">
    <text evidence="2">Homotetramer.</text>
</comment>
<evidence type="ECO:0000256" key="6">
    <source>
        <dbReference type="PROSITE-ProRule" id="PRU00221"/>
    </source>
</evidence>
<feature type="repeat" description="WD" evidence="6">
    <location>
        <begin position="107"/>
        <end position="130"/>
    </location>
</feature>
<evidence type="ECO:0000259" key="10">
    <source>
        <dbReference type="Pfam" id="PF00171"/>
    </source>
</evidence>
<reference evidence="11 12" key="1">
    <citation type="journal article" date="2024" name="J Genomics">
        <title>Draft genome sequencing and assembly of Favolaschia claudopus CIRM-BRFM 2984 isolated from oak limbs.</title>
        <authorList>
            <person name="Navarro D."/>
            <person name="Drula E."/>
            <person name="Chaduli D."/>
            <person name="Cazenave R."/>
            <person name="Ahrendt S."/>
            <person name="Wang J."/>
            <person name="Lipzen A."/>
            <person name="Daum C."/>
            <person name="Barry K."/>
            <person name="Grigoriev I.V."/>
            <person name="Favel A."/>
            <person name="Rosso M.N."/>
            <person name="Martin F."/>
        </authorList>
    </citation>
    <scope>NUCLEOTIDE SEQUENCE [LARGE SCALE GENOMIC DNA]</scope>
    <source>
        <strain evidence="11 12">CIRM-BRFM 2984</strain>
    </source>
</reference>
<dbReference type="GO" id="GO:0004029">
    <property type="term" value="F:aldehyde dehydrogenase (NAD+) activity"/>
    <property type="evidence" value="ECO:0007669"/>
    <property type="project" value="UniProtKB-EC"/>
</dbReference>
<evidence type="ECO:0000313" key="11">
    <source>
        <dbReference type="EMBL" id="KAK7001015.1"/>
    </source>
</evidence>
<evidence type="ECO:0000256" key="9">
    <source>
        <dbReference type="SAM" id="MobiDB-lite"/>
    </source>
</evidence>
<dbReference type="SMART" id="SM00320">
    <property type="entry name" value="WD40"/>
    <property type="match status" value="4"/>
</dbReference>
<dbReference type="InterPro" id="IPR015590">
    <property type="entry name" value="Aldehyde_DH_dom"/>
</dbReference>
<evidence type="ECO:0000256" key="8">
    <source>
        <dbReference type="RuleBase" id="RU003345"/>
    </source>
</evidence>
<dbReference type="SUPFAM" id="SSF50978">
    <property type="entry name" value="WD40 repeat-like"/>
    <property type="match status" value="1"/>
</dbReference>
<feature type="compositionally biased region" description="Acidic residues" evidence="9">
    <location>
        <begin position="371"/>
        <end position="390"/>
    </location>
</feature>
<dbReference type="InterPro" id="IPR016163">
    <property type="entry name" value="Ald_DH_C"/>
</dbReference>
<gene>
    <name evidence="11" type="ORF">R3P38DRAFT_3405509</name>
</gene>
<feature type="compositionally biased region" description="Basic and acidic residues" evidence="9">
    <location>
        <begin position="391"/>
        <end position="401"/>
    </location>
</feature>
<keyword evidence="6" id="KW-0853">WD repeat</keyword>
<comment type="similarity">
    <text evidence="1 8">Belongs to the aldehyde dehydrogenase family.</text>
</comment>
<dbReference type="PROSITE" id="PS50082">
    <property type="entry name" value="WD_REPEATS_2"/>
    <property type="match status" value="1"/>
</dbReference>
<sequence length="976" mass="104651">MPDIPVGGQIFDVVFHPNESVVYTATLTGHIKAFAYDQSSHKNTFSVRPSKRSCRALTINDDGTRLYAAGKAKAIYTVNSETGDIVETRVGAHDDPINRIKHVMPWLLATGDDNGVIKLWDPRQQEAIRTHKQHFDYITDFLWLPDKHHLLATSGDGTLSVMDVRSKKPTPFAQSEDQEDELLAATTIKAGAKVVVGTQLGILSIFNRSSGYADCVDRVPGHPSSIDALCSLPLDFIESAGSPGMENTVLTGSSDGLVRAVQVLPTRLVGVVADHGELPIERLAVGGGTGRLQLNEDEDEDDDDTGETGRSKAQSDDEEDEEEDADDDAGKRRWFVASAGHDEVLRLTDLEAFFRNPTTGEEGGEASSDASENEEAEAEDDEEEPDEKGEVEEGKEDKAGSDADTDDDDDSDAPTTKKRKRKPEKDPLVVRRKKGRNEVDLADGNFFDGLRVLRNTVLGSSRFLSSRAANVLSALDIPTSGDVLGVYDGEWKGSGDLVSSLCPTTGEVLAHVKTASPEELHEALSKSREAFTQFRNVPAPRRGEILRQIREALAAKRTELGALVSLEMGKIKTEGIGEVQEFVDICDYAVGLSRMMNGRVVASERPGHSILEVPNPLGVVGVLSAFNFPVAVYGWLVNLNLALSFAAGNATVWKPSPTTPLCSIAVTTIIARVLKQNGIPGAVAALVTGDKDVGAGIAESREVDLVSFTGSERVGRIVGRTVQSRFGKVILELGGNNAAIVMPDADLKMAIPSVFFGAIGTAGQRCTSTRRLYLHRGIADQFLDRLQKVYSTLKPGDPLDEATLLGPVHSATAVETYEKTVQHLQDTKAQILVGGARYAAADAPGGSRGNFVQPTIAVPKTTDPADSLWQTETFAPILNCAVFDELDEAIRWNNAVPQGLSSSLWTKDIRNVGTWIGPNGSDTGIVNVNVGTSGAEIGAAFGGNKSTGWLVWPSVARIVGADTLSLNLLGDASREA</sequence>
<dbReference type="EMBL" id="JAWWNJ010000085">
    <property type="protein sequence ID" value="KAK7001015.1"/>
    <property type="molecule type" value="Genomic_DNA"/>
</dbReference>
<feature type="non-terminal residue" evidence="11">
    <location>
        <position position="976"/>
    </location>
</feature>
<dbReference type="InterPro" id="IPR036322">
    <property type="entry name" value="WD40_repeat_dom_sf"/>
</dbReference>
<evidence type="ECO:0000313" key="12">
    <source>
        <dbReference type="Proteomes" id="UP001362999"/>
    </source>
</evidence>
<dbReference type="PANTHER" id="PTHR43521">
    <property type="entry name" value="ALPHA-AMINOADIPIC SEMIALDEHYDE DEHYDROGENASE"/>
    <property type="match status" value="1"/>
</dbReference>
<evidence type="ECO:0000256" key="5">
    <source>
        <dbReference type="ARBA" id="ARBA00024226"/>
    </source>
</evidence>